<dbReference type="PANTHER" id="PTHR10803:SF26">
    <property type="entry name" value="ANION TRANSPORTER ATPASE-RELATED"/>
    <property type="match status" value="1"/>
</dbReference>
<dbReference type="PANTHER" id="PTHR10803">
    <property type="entry name" value="ARSENICAL PUMP-DRIVING ATPASE ARSENITE-TRANSLOCATING ATPASE"/>
    <property type="match status" value="1"/>
</dbReference>
<dbReference type="InterPro" id="IPR027417">
    <property type="entry name" value="P-loop_NTPase"/>
</dbReference>
<name>A0A1G9C9A3_9ACTN</name>
<accession>A0A1G9C9A3</accession>
<dbReference type="GO" id="GO:0016887">
    <property type="term" value="F:ATP hydrolysis activity"/>
    <property type="evidence" value="ECO:0007669"/>
    <property type="project" value="InterPro"/>
</dbReference>
<dbReference type="Pfam" id="PF02374">
    <property type="entry name" value="ArsA_ATPase"/>
    <property type="match status" value="1"/>
</dbReference>
<evidence type="ECO:0000259" key="2">
    <source>
        <dbReference type="Pfam" id="PF02374"/>
    </source>
</evidence>
<dbReference type="STRING" id="417292.SAMN05421806_10810"/>
<dbReference type="Proteomes" id="UP000199155">
    <property type="component" value="Unassembled WGS sequence"/>
</dbReference>
<proteinExistence type="predicted"/>
<dbReference type="GO" id="GO:0005524">
    <property type="term" value="F:ATP binding"/>
    <property type="evidence" value="ECO:0007669"/>
    <property type="project" value="InterPro"/>
</dbReference>
<dbReference type="OrthoDB" id="5490584at2"/>
<feature type="domain" description="ArsA/GET3 Anion-transporting ATPase-like" evidence="2">
    <location>
        <begin position="20"/>
        <end position="289"/>
    </location>
</feature>
<organism evidence="3 4">
    <name type="scientific">Streptomyces indicus</name>
    <dbReference type="NCBI Taxonomy" id="417292"/>
    <lineage>
        <taxon>Bacteria</taxon>
        <taxon>Bacillati</taxon>
        <taxon>Actinomycetota</taxon>
        <taxon>Actinomycetes</taxon>
        <taxon>Kitasatosporales</taxon>
        <taxon>Streptomycetaceae</taxon>
        <taxon>Streptomyces</taxon>
    </lineage>
</organism>
<gene>
    <name evidence="3" type="ORF">SAMN05421806_10810</name>
</gene>
<feature type="region of interest" description="Disordered" evidence="1">
    <location>
        <begin position="324"/>
        <end position="372"/>
    </location>
</feature>
<dbReference type="RefSeq" id="WP_093612244.1">
    <property type="nucleotide sequence ID" value="NZ_FNFF01000008.1"/>
</dbReference>
<dbReference type="EMBL" id="FNFF01000008">
    <property type="protein sequence ID" value="SDK48252.1"/>
    <property type="molecule type" value="Genomic_DNA"/>
</dbReference>
<evidence type="ECO:0000313" key="4">
    <source>
        <dbReference type="Proteomes" id="UP000199155"/>
    </source>
</evidence>
<dbReference type="InterPro" id="IPR016300">
    <property type="entry name" value="ATPase_ArsA/GET3"/>
</dbReference>
<keyword evidence="4" id="KW-1185">Reference proteome</keyword>
<dbReference type="Gene3D" id="3.40.50.300">
    <property type="entry name" value="P-loop containing nucleotide triphosphate hydrolases"/>
    <property type="match status" value="1"/>
</dbReference>
<protein>
    <submittedName>
        <fullName evidence="3">Anion-transporting ATPase, ArsA/GET3 family</fullName>
    </submittedName>
</protein>
<reference evidence="3 4" key="1">
    <citation type="submission" date="2016-10" db="EMBL/GenBank/DDBJ databases">
        <authorList>
            <person name="de Groot N.N."/>
        </authorList>
    </citation>
    <scope>NUCLEOTIDE SEQUENCE [LARGE SCALE GENOMIC DNA]</scope>
    <source>
        <strain evidence="3 4">CGMCC 4.5727</strain>
    </source>
</reference>
<sequence length="440" mass="46768">MTLDVPPTLDVDPLLDDPKTRIIVCCGAGGVGKTTTAAALGLRAAERGRKVVVLTIDPARRLAQSMGIDSLDNTPRRVKDIEGDGELHAMMLDMKRTFDEIVETHADEDRARAILENPFYQSLSAGFAGTQEYMAMEKLGQLRSRDEWDLIVVDTPPSRSALDFLDAPSRLGSFLDGKFIRVLMAPAKVGGRAGMKFLNVGMSMMTGTLGKLLGGPFLKDVQTFVAAMDTMFGGFRTRADATYRLLQAPGTAFLVVAAPERDALREAAYFVERLAADRMPLAGLVLNRVHGSGAARLSAERALAAAEALTADLPADAADGELPAAEAELSEEHAVPAGNAGPGENLETGGIVDQEGGKEEVRTSPESPSTPELTAGLLRLHAERMQLLAREQRTRDRFTALHPEVAVAEVAALPGDVHDLAGLRDIGDRLASGGRPAGAA</sequence>
<dbReference type="InterPro" id="IPR025723">
    <property type="entry name" value="ArsA/GET3_ATPase-like"/>
</dbReference>
<dbReference type="AlphaFoldDB" id="A0A1G9C9A3"/>
<dbReference type="SUPFAM" id="SSF52540">
    <property type="entry name" value="P-loop containing nucleoside triphosphate hydrolases"/>
    <property type="match status" value="1"/>
</dbReference>
<dbReference type="CDD" id="cd02035">
    <property type="entry name" value="ArsA"/>
    <property type="match status" value="1"/>
</dbReference>
<evidence type="ECO:0000256" key="1">
    <source>
        <dbReference type="SAM" id="MobiDB-lite"/>
    </source>
</evidence>
<evidence type="ECO:0000313" key="3">
    <source>
        <dbReference type="EMBL" id="SDK48252.1"/>
    </source>
</evidence>